<organism evidence="2 3">
    <name type="scientific">Schizopora paradoxa</name>
    <dbReference type="NCBI Taxonomy" id="27342"/>
    <lineage>
        <taxon>Eukaryota</taxon>
        <taxon>Fungi</taxon>
        <taxon>Dikarya</taxon>
        <taxon>Basidiomycota</taxon>
        <taxon>Agaricomycotina</taxon>
        <taxon>Agaricomycetes</taxon>
        <taxon>Hymenochaetales</taxon>
        <taxon>Schizoporaceae</taxon>
        <taxon>Schizopora</taxon>
    </lineage>
</organism>
<proteinExistence type="predicted"/>
<dbReference type="InParanoid" id="A0A0H2S693"/>
<keyword evidence="3" id="KW-1185">Reference proteome</keyword>
<sequence>MDRYGRPFYYNHIPLTGTYPGFPQAPPILDPYSGFGGIRRPHAPSHFQQQQQAPMSDSMSAGPSSTVDKGSKSRSETEVKVRVSWKPSVIAEMRNRPRRIKSYVHPAYQASEREFRLMMWEATDIVIRHFEDNLKREFTNWIKKHGKSFAGHTLHIDSQGHLNISVDDVLLPAANSHFEKLMISFVVLNGSGSNAMTRKSFIIKAYPTEDELKWANILT</sequence>
<reference evidence="2 3" key="1">
    <citation type="submission" date="2015-04" db="EMBL/GenBank/DDBJ databases">
        <title>Complete genome sequence of Schizopora paradoxa KUC8140, a cosmopolitan wood degrader in East Asia.</title>
        <authorList>
            <consortium name="DOE Joint Genome Institute"/>
            <person name="Min B."/>
            <person name="Park H."/>
            <person name="Jang Y."/>
            <person name="Kim J.-J."/>
            <person name="Kim K.H."/>
            <person name="Pangilinan J."/>
            <person name="Lipzen A."/>
            <person name="Riley R."/>
            <person name="Grigoriev I.V."/>
            <person name="Spatafora J.W."/>
            <person name="Choi I.-G."/>
        </authorList>
    </citation>
    <scope>NUCLEOTIDE SEQUENCE [LARGE SCALE GENOMIC DNA]</scope>
    <source>
        <strain evidence="2 3">KUC8140</strain>
    </source>
</reference>
<name>A0A0H2S693_9AGAM</name>
<feature type="region of interest" description="Disordered" evidence="1">
    <location>
        <begin position="33"/>
        <end position="79"/>
    </location>
</feature>
<dbReference type="Proteomes" id="UP000053477">
    <property type="component" value="Unassembled WGS sequence"/>
</dbReference>
<gene>
    <name evidence="2" type="ORF">SCHPADRAFT_994508</name>
</gene>
<evidence type="ECO:0000256" key="1">
    <source>
        <dbReference type="SAM" id="MobiDB-lite"/>
    </source>
</evidence>
<accession>A0A0H2S693</accession>
<protein>
    <submittedName>
        <fullName evidence="2">Uncharacterized protein</fullName>
    </submittedName>
</protein>
<evidence type="ECO:0000313" key="3">
    <source>
        <dbReference type="Proteomes" id="UP000053477"/>
    </source>
</evidence>
<evidence type="ECO:0000313" key="2">
    <source>
        <dbReference type="EMBL" id="KLO17188.1"/>
    </source>
</evidence>
<feature type="compositionally biased region" description="Basic and acidic residues" evidence="1">
    <location>
        <begin position="69"/>
        <end position="79"/>
    </location>
</feature>
<feature type="compositionally biased region" description="Polar residues" evidence="1">
    <location>
        <begin position="46"/>
        <end position="68"/>
    </location>
</feature>
<dbReference type="EMBL" id="KQ085907">
    <property type="protein sequence ID" value="KLO17188.1"/>
    <property type="molecule type" value="Genomic_DNA"/>
</dbReference>
<dbReference type="AlphaFoldDB" id="A0A0H2S693"/>